<dbReference type="AlphaFoldDB" id="A0A4Y3R9P2"/>
<comment type="caution">
    <text evidence="2">The sequence shown here is derived from an EMBL/GenBank/DDBJ whole genome shotgun (WGS) entry which is preliminary data.</text>
</comment>
<feature type="region of interest" description="Disordered" evidence="1">
    <location>
        <begin position="29"/>
        <end position="65"/>
    </location>
</feature>
<reference evidence="2 3" key="1">
    <citation type="submission" date="2019-06" db="EMBL/GenBank/DDBJ databases">
        <title>Whole genome shotgun sequence of Streptomyces cacaoi subsp. cacaoi NBRC 12748.</title>
        <authorList>
            <person name="Hosoyama A."/>
            <person name="Uohara A."/>
            <person name="Ohji S."/>
            <person name="Ichikawa N."/>
        </authorList>
    </citation>
    <scope>NUCLEOTIDE SEQUENCE [LARGE SCALE GENOMIC DNA]</scope>
    <source>
        <strain evidence="2 3">NBRC 12748</strain>
    </source>
</reference>
<sequence length="91" mass="10358">MRDCIALLSIWLGEPARRTLRAARQRSMDLLTRPEPPRANAVPPPVPNYRRGPVPAHVREREGPVDGEENVLVRPYYVVHERTCDTEASCE</sequence>
<gene>
    <name evidence="2" type="ORF">SCA03_69330</name>
</gene>
<dbReference type="EMBL" id="BJMM01000147">
    <property type="protein sequence ID" value="GEB54382.1"/>
    <property type="molecule type" value="Genomic_DNA"/>
</dbReference>
<protein>
    <submittedName>
        <fullName evidence="2">Uncharacterized protein</fullName>
    </submittedName>
</protein>
<evidence type="ECO:0000313" key="3">
    <source>
        <dbReference type="Proteomes" id="UP000319210"/>
    </source>
</evidence>
<accession>A0A4Y3R9P2</accession>
<organism evidence="2 3">
    <name type="scientific">Streptomyces cacaoi</name>
    <dbReference type="NCBI Taxonomy" id="1898"/>
    <lineage>
        <taxon>Bacteria</taxon>
        <taxon>Bacillati</taxon>
        <taxon>Actinomycetota</taxon>
        <taxon>Actinomycetes</taxon>
        <taxon>Kitasatosporales</taxon>
        <taxon>Streptomycetaceae</taxon>
        <taxon>Streptomyces</taxon>
    </lineage>
</organism>
<evidence type="ECO:0000313" key="2">
    <source>
        <dbReference type="EMBL" id="GEB54382.1"/>
    </source>
</evidence>
<name>A0A4Y3R9P2_STRCI</name>
<proteinExistence type="predicted"/>
<evidence type="ECO:0000256" key="1">
    <source>
        <dbReference type="SAM" id="MobiDB-lite"/>
    </source>
</evidence>
<keyword evidence="3" id="KW-1185">Reference proteome</keyword>
<dbReference type="Proteomes" id="UP000319210">
    <property type="component" value="Unassembled WGS sequence"/>
</dbReference>